<organism evidence="2 3">
    <name type="scientific">Ameca splendens</name>
    <dbReference type="NCBI Taxonomy" id="208324"/>
    <lineage>
        <taxon>Eukaryota</taxon>
        <taxon>Metazoa</taxon>
        <taxon>Chordata</taxon>
        <taxon>Craniata</taxon>
        <taxon>Vertebrata</taxon>
        <taxon>Euteleostomi</taxon>
        <taxon>Actinopterygii</taxon>
        <taxon>Neopterygii</taxon>
        <taxon>Teleostei</taxon>
        <taxon>Neoteleostei</taxon>
        <taxon>Acanthomorphata</taxon>
        <taxon>Ovalentaria</taxon>
        <taxon>Atherinomorphae</taxon>
        <taxon>Cyprinodontiformes</taxon>
        <taxon>Goodeidae</taxon>
        <taxon>Ameca</taxon>
    </lineage>
</organism>
<keyword evidence="3" id="KW-1185">Reference proteome</keyword>
<reference evidence="2 3" key="1">
    <citation type="submission" date="2021-06" db="EMBL/GenBank/DDBJ databases">
        <authorList>
            <person name="Palmer J.M."/>
        </authorList>
    </citation>
    <scope>NUCLEOTIDE SEQUENCE [LARGE SCALE GENOMIC DNA]</scope>
    <source>
        <strain evidence="2 3">AS_MEX2019</strain>
        <tissue evidence="2">Muscle</tissue>
    </source>
</reference>
<accession>A0ABV0YQR4</accession>
<protein>
    <recommendedName>
        <fullName evidence="4">Secreted protein</fullName>
    </recommendedName>
</protein>
<dbReference type="EMBL" id="JAHRIP010039407">
    <property type="protein sequence ID" value="MEQ2296061.1"/>
    <property type="molecule type" value="Genomic_DNA"/>
</dbReference>
<gene>
    <name evidence="2" type="ORF">AMECASPLE_021016</name>
</gene>
<dbReference type="Proteomes" id="UP001469553">
    <property type="component" value="Unassembled WGS sequence"/>
</dbReference>
<evidence type="ECO:0000256" key="1">
    <source>
        <dbReference type="SAM" id="SignalP"/>
    </source>
</evidence>
<proteinExistence type="predicted"/>
<evidence type="ECO:0008006" key="4">
    <source>
        <dbReference type="Google" id="ProtNLM"/>
    </source>
</evidence>
<comment type="caution">
    <text evidence="2">The sequence shown here is derived from an EMBL/GenBank/DDBJ whole genome shotgun (WGS) entry which is preliminary data.</text>
</comment>
<feature type="chain" id="PRO_5045256248" description="Secreted protein" evidence="1">
    <location>
        <begin position="21"/>
        <end position="69"/>
    </location>
</feature>
<evidence type="ECO:0000313" key="2">
    <source>
        <dbReference type="EMBL" id="MEQ2296061.1"/>
    </source>
</evidence>
<name>A0ABV0YQR4_9TELE</name>
<evidence type="ECO:0000313" key="3">
    <source>
        <dbReference type="Proteomes" id="UP001469553"/>
    </source>
</evidence>
<feature type="signal peptide" evidence="1">
    <location>
        <begin position="1"/>
        <end position="20"/>
    </location>
</feature>
<sequence length="69" mass="7928">MAFRIVGSVMCASYLWVAFTLDGEPAMFSMTYKMFKKESWQSLGDTSMLRVCNQMVIFLQFFTSMRGSS</sequence>
<keyword evidence="1" id="KW-0732">Signal</keyword>